<dbReference type="PANTHER" id="PTHR36558">
    <property type="entry name" value="GLR1098 PROTEIN"/>
    <property type="match status" value="1"/>
</dbReference>
<dbReference type="Pfam" id="PF05685">
    <property type="entry name" value="Uma2"/>
    <property type="match status" value="1"/>
</dbReference>
<dbReference type="InterPro" id="IPR008538">
    <property type="entry name" value="Uma2"/>
</dbReference>
<dbReference type="SUPFAM" id="SSF52980">
    <property type="entry name" value="Restriction endonuclease-like"/>
    <property type="match status" value="1"/>
</dbReference>
<comment type="caution">
    <text evidence="2">The sequence shown here is derived from an EMBL/GenBank/DDBJ whole genome shotgun (WGS) entry which is preliminary data.</text>
</comment>
<feature type="domain" description="Putative restriction endonuclease" evidence="1">
    <location>
        <begin position="15"/>
        <end position="158"/>
    </location>
</feature>
<keyword evidence="3" id="KW-1185">Reference proteome</keyword>
<dbReference type="CDD" id="cd06260">
    <property type="entry name" value="DUF820-like"/>
    <property type="match status" value="1"/>
</dbReference>
<dbReference type="PANTHER" id="PTHR36558:SF1">
    <property type="entry name" value="RESTRICTION ENDONUCLEASE DOMAIN-CONTAINING PROTEIN-RELATED"/>
    <property type="match status" value="1"/>
</dbReference>
<evidence type="ECO:0000313" key="2">
    <source>
        <dbReference type="EMBL" id="RRD89432.1"/>
    </source>
</evidence>
<dbReference type="InterPro" id="IPR011335">
    <property type="entry name" value="Restrct_endonuc-II-like"/>
</dbReference>
<gene>
    <name evidence="2" type="ORF">EII21_08910</name>
</gene>
<keyword evidence="2" id="KW-0540">Nuclease</keyword>
<keyword evidence="2" id="KW-0255">Endonuclease</keyword>
<dbReference type="InterPro" id="IPR012296">
    <property type="entry name" value="Nuclease_put_TT1808"/>
</dbReference>
<dbReference type="EMBL" id="RQYC01000016">
    <property type="protein sequence ID" value="RRD89432.1"/>
    <property type="molecule type" value="Genomic_DNA"/>
</dbReference>
<name>A0A3P2A1Y3_9NEIS</name>
<reference evidence="2 3" key="1">
    <citation type="submission" date="2018-11" db="EMBL/GenBank/DDBJ databases">
        <title>Genomes From Bacteria Associated with the Canine Oral Cavity: a Test Case for Automated Genome-Based Taxonomic Assignment.</title>
        <authorList>
            <person name="Coil D.A."/>
            <person name="Jospin G."/>
            <person name="Darling A.E."/>
            <person name="Wallis C."/>
            <person name="Davis I.J."/>
            <person name="Harris S."/>
            <person name="Eisen J.A."/>
            <person name="Holcombe L.J."/>
            <person name="O'Flynn C."/>
        </authorList>
    </citation>
    <scope>NUCLEOTIDE SEQUENCE [LARGE SCALE GENOMIC DNA]</scope>
    <source>
        <strain evidence="2 3">COT-280</strain>
    </source>
</reference>
<dbReference type="AlphaFoldDB" id="A0A3P2A1Y3"/>
<protein>
    <submittedName>
        <fullName evidence="2">Uma2 family endonuclease</fullName>
    </submittedName>
</protein>
<dbReference type="Proteomes" id="UP000269923">
    <property type="component" value="Unassembled WGS sequence"/>
</dbReference>
<dbReference type="Gene3D" id="3.90.1570.10">
    <property type="entry name" value="tt1808, chain A"/>
    <property type="match status" value="1"/>
</dbReference>
<accession>A0A3P2A1Y3</accession>
<evidence type="ECO:0000313" key="3">
    <source>
        <dbReference type="Proteomes" id="UP000269923"/>
    </source>
</evidence>
<dbReference type="RefSeq" id="WP_124795739.1">
    <property type="nucleotide sequence ID" value="NZ_RQYC01000016.1"/>
</dbReference>
<sequence>MSFQLPATPKPITEAEYLDYCDQHPEYRFELINGEIIERTGASRNHNLITVNLAYLLKQHLSDNGCFVFMSQWLIKVEHNFYYPDVIIECHSEHSQPKLIVEVLSELTRSIDLSTKLNDYQKIPTLQEYMLVEQNARFIILYRRSQNWQAEVYQGNEVFLTSLNTSILLDDIYQKVVFKNRRLIINTP</sequence>
<evidence type="ECO:0000259" key="1">
    <source>
        <dbReference type="Pfam" id="PF05685"/>
    </source>
</evidence>
<dbReference type="OrthoDB" id="9799703at2"/>
<proteinExistence type="predicted"/>
<dbReference type="GO" id="GO:0004519">
    <property type="term" value="F:endonuclease activity"/>
    <property type="evidence" value="ECO:0007669"/>
    <property type="project" value="UniProtKB-KW"/>
</dbReference>
<keyword evidence="2" id="KW-0378">Hydrolase</keyword>
<organism evidence="2 3">
    <name type="scientific">Conchiformibius steedae</name>
    <dbReference type="NCBI Taxonomy" id="153493"/>
    <lineage>
        <taxon>Bacteria</taxon>
        <taxon>Pseudomonadati</taxon>
        <taxon>Pseudomonadota</taxon>
        <taxon>Betaproteobacteria</taxon>
        <taxon>Neisseriales</taxon>
        <taxon>Neisseriaceae</taxon>
        <taxon>Conchiformibius</taxon>
    </lineage>
</organism>